<evidence type="ECO:0000256" key="1">
    <source>
        <dbReference type="ARBA" id="ARBA00006247"/>
    </source>
</evidence>
<dbReference type="SUPFAM" id="SSF55031">
    <property type="entry name" value="Bacterial exopeptidase dimerisation domain"/>
    <property type="match status" value="1"/>
</dbReference>
<sequence>MRAARTLRPLAALIALGLTATTAVAGPPGPPMQTRELGEAMAMLRHAISVPTVKGNHQVPALAAYLADKLKEGGFAADDVQIIPVGETAALVARYRGTGHGKPIYLSGHMDVVAAKRSDWTRDPFTLIQENGYLYGRGTADMKTADVVLVETLIRLKREGFKPSRDIVLLLSGDEETDMATTRELARRYHDAEFLLNADAGGGTLDPASGKPVVYQIQAAEKTYADFRITFTSPGGHSSEPSPDNAIYRLSHAIDKVAAYAFPPMINDITRASLRATGQHTPGALGQAMLRFAAHPDDAQAAATISADPAYVGQIRTTCVATMLQGGHALNALPQSASVNVNCRIFPGTPVASVRETLTKVIDDPTATITVLDPKPVESPASPLRPDVIAAVTEAVHARFPGVEIVPGMSAGASDSMYFRNAGVPCYGTDAAFTKPDDTFAHGLNEKLPASEVGAGLQFWHQVLTKLAK</sequence>
<evidence type="ECO:0000256" key="3">
    <source>
        <dbReference type="ARBA" id="ARBA00022723"/>
    </source>
</evidence>
<dbReference type="OrthoDB" id="3665926at2"/>
<dbReference type="EMBL" id="CP014841">
    <property type="protein sequence ID" value="AND71116.1"/>
    <property type="molecule type" value="Genomic_DNA"/>
</dbReference>
<dbReference type="PROSITE" id="PS00758">
    <property type="entry name" value="ARGE_DAPE_CPG2_1"/>
    <property type="match status" value="1"/>
</dbReference>
<dbReference type="Pfam" id="PF07687">
    <property type="entry name" value="M20_dimer"/>
    <property type="match status" value="1"/>
</dbReference>
<dbReference type="InterPro" id="IPR036264">
    <property type="entry name" value="Bact_exopeptidase_dim_dom"/>
</dbReference>
<name>A0A160N4U4_9GAMM</name>
<dbReference type="InterPro" id="IPR002933">
    <property type="entry name" value="Peptidase_M20"/>
</dbReference>
<comment type="similarity">
    <text evidence="1">Belongs to the peptidase M20A family.</text>
</comment>
<evidence type="ECO:0000256" key="2">
    <source>
        <dbReference type="ARBA" id="ARBA00022670"/>
    </source>
</evidence>
<dbReference type="RefSeq" id="WP_063674070.1">
    <property type="nucleotide sequence ID" value="NZ_CP014841.1"/>
</dbReference>
<evidence type="ECO:0000256" key="5">
    <source>
        <dbReference type="ARBA" id="ARBA00022833"/>
    </source>
</evidence>
<dbReference type="GO" id="GO:0046872">
    <property type="term" value="F:metal ion binding"/>
    <property type="evidence" value="ECO:0007669"/>
    <property type="project" value="UniProtKB-KW"/>
</dbReference>
<feature type="domain" description="Peptidase M20 dimerisation" evidence="7">
    <location>
        <begin position="220"/>
        <end position="365"/>
    </location>
</feature>
<dbReference type="Pfam" id="PF01546">
    <property type="entry name" value="Peptidase_M20"/>
    <property type="match status" value="1"/>
</dbReference>
<keyword evidence="2" id="KW-0645">Protease</keyword>
<feature type="chain" id="PRO_5007817711" description="Peptidase M20 dimerisation domain-containing protein" evidence="6">
    <location>
        <begin position="26"/>
        <end position="469"/>
    </location>
</feature>
<dbReference type="PANTHER" id="PTHR45962">
    <property type="entry name" value="N-FATTY-ACYL-AMINO ACID SYNTHASE/HYDROLASE PM20D1"/>
    <property type="match status" value="1"/>
</dbReference>
<keyword evidence="5" id="KW-0862">Zinc</keyword>
<gene>
    <name evidence="8" type="ORF">ATSB10_36620</name>
</gene>
<dbReference type="Proteomes" id="UP000077255">
    <property type="component" value="Chromosome"/>
</dbReference>
<reference evidence="8 9" key="1">
    <citation type="submission" date="2016-02" db="EMBL/GenBank/DDBJ databases">
        <title>Complete genome sequencing and analysis of ATSB10, Dyella thiooxydans isolated from rhizosphere soil of sunflower (Helianthus annuus L.).</title>
        <authorList>
            <person name="Lee Y."/>
            <person name="Hwangbo K."/>
            <person name="Chung H."/>
            <person name="Yoo J."/>
            <person name="Kim K.Y."/>
            <person name="Sa T.M."/>
            <person name="Um Y."/>
            <person name="Madhaiyan M."/>
        </authorList>
    </citation>
    <scope>NUCLEOTIDE SEQUENCE [LARGE SCALE GENOMIC DNA]</scope>
    <source>
        <strain evidence="8 9">ATSB10</strain>
    </source>
</reference>
<keyword evidence="9" id="KW-1185">Reference proteome</keyword>
<proteinExistence type="inferred from homology"/>
<dbReference type="STRING" id="445710.ATSB10_36620"/>
<evidence type="ECO:0000259" key="7">
    <source>
        <dbReference type="Pfam" id="PF07687"/>
    </source>
</evidence>
<keyword evidence="3" id="KW-0479">Metal-binding</keyword>
<evidence type="ECO:0000313" key="8">
    <source>
        <dbReference type="EMBL" id="AND71116.1"/>
    </source>
</evidence>
<dbReference type="PATRIC" id="fig|445710.3.peg.3661"/>
<dbReference type="Gene3D" id="1.10.150.900">
    <property type="match status" value="1"/>
</dbReference>
<dbReference type="Gene3D" id="3.40.630.10">
    <property type="entry name" value="Zn peptidases"/>
    <property type="match status" value="1"/>
</dbReference>
<dbReference type="KEGG" id="dtx:ATSB10_36620"/>
<feature type="signal peptide" evidence="6">
    <location>
        <begin position="1"/>
        <end position="25"/>
    </location>
</feature>
<dbReference type="Gene3D" id="3.30.70.360">
    <property type="match status" value="1"/>
</dbReference>
<dbReference type="InterPro" id="IPR047177">
    <property type="entry name" value="Pept_M20A"/>
</dbReference>
<evidence type="ECO:0000256" key="6">
    <source>
        <dbReference type="SAM" id="SignalP"/>
    </source>
</evidence>
<dbReference type="AlphaFoldDB" id="A0A160N4U4"/>
<accession>A0A160N4U4</accession>
<dbReference type="GO" id="GO:0008233">
    <property type="term" value="F:peptidase activity"/>
    <property type="evidence" value="ECO:0007669"/>
    <property type="project" value="UniProtKB-KW"/>
</dbReference>
<dbReference type="GO" id="GO:0006508">
    <property type="term" value="P:proteolysis"/>
    <property type="evidence" value="ECO:0007669"/>
    <property type="project" value="UniProtKB-KW"/>
</dbReference>
<keyword evidence="4" id="KW-0378">Hydrolase</keyword>
<organism evidence="8 9">
    <name type="scientific">Dyella thiooxydans</name>
    <dbReference type="NCBI Taxonomy" id="445710"/>
    <lineage>
        <taxon>Bacteria</taxon>
        <taxon>Pseudomonadati</taxon>
        <taxon>Pseudomonadota</taxon>
        <taxon>Gammaproteobacteria</taxon>
        <taxon>Lysobacterales</taxon>
        <taxon>Rhodanobacteraceae</taxon>
        <taxon>Dyella</taxon>
    </lineage>
</organism>
<protein>
    <recommendedName>
        <fullName evidence="7">Peptidase M20 dimerisation domain-containing protein</fullName>
    </recommendedName>
</protein>
<dbReference type="NCBIfam" id="NF006596">
    <property type="entry name" value="PRK09133.1"/>
    <property type="match status" value="1"/>
</dbReference>
<evidence type="ECO:0000256" key="4">
    <source>
        <dbReference type="ARBA" id="ARBA00022801"/>
    </source>
</evidence>
<dbReference type="InterPro" id="IPR011650">
    <property type="entry name" value="Peptidase_M20_dimer"/>
</dbReference>
<dbReference type="SUPFAM" id="SSF53187">
    <property type="entry name" value="Zn-dependent exopeptidases"/>
    <property type="match status" value="1"/>
</dbReference>
<dbReference type="PANTHER" id="PTHR45962:SF1">
    <property type="entry name" value="N-FATTY-ACYL-AMINO ACID SYNTHASE_HYDROLASE PM20D1"/>
    <property type="match status" value="1"/>
</dbReference>
<dbReference type="InterPro" id="IPR001261">
    <property type="entry name" value="ArgE/DapE_CS"/>
</dbReference>
<keyword evidence="6" id="KW-0732">Signal</keyword>
<evidence type="ECO:0000313" key="9">
    <source>
        <dbReference type="Proteomes" id="UP000077255"/>
    </source>
</evidence>